<accession>A0ABP1K3P5</accession>
<reference evidence="2 3" key="1">
    <citation type="submission" date="2024-07" db="EMBL/GenBank/DDBJ databases">
        <authorList>
            <person name="Akdeniz Z."/>
        </authorList>
    </citation>
    <scope>NUCLEOTIDE SEQUENCE [LARGE SCALE GENOMIC DNA]</scope>
</reference>
<keyword evidence="1" id="KW-1133">Transmembrane helix</keyword>
<feature type="transmembrane region" description="Helical" evidence="1">
    <location>
        <begin position="500"/>
        <end position="521"/>
    </location>
</feature>
<sequence length="560" mass="65587">MILIVYISTYQNINIEVFQLQSLESCFSKKTYIEYDQNLNIFLLILFGTRNSICESLTGDIQVNLTVSSKAFTTSLFVIVSDFLYQDKFQIQFEANMNADILTEEHFIVATLFNLRYQTIVQPAVIDQINSELQNCFVSLTVSVSSNSTFEMCPNPYCKNIMVQKQESPVQYVQQIQLVIGQYVYQLNTQQFLTHYSIQECFKEDLHLGNLRQHEIFQQPFTTSYLNILFKGRKLVNIKYQVNISTNTETNVFKNQIAYLYNYDYDIGYQIMFDYDLEQLNLVMQQIDMIQYNRLEYKLTGAILTEFGMQQLSIVQNAPQFNQSVKSIVFSCSNMQGAQQNTCFQLLANDYGAAYSVPTYNMYFSFYQNDQLQHVLKAENCQARYTCWNHGVAIIKETGLEVELTTNGYCVQAELYNYDSIQTRMYVQKNSKTIQQVDKVFHVKTLANISKFRYTCAEINCTQISEQNQYIFEYDMYLFTQRFVITEVKDKRNYPKQIKLVIGCASSALIVFLFFVVFILLRRSMQIINEFKGKQIVRKPSETEILIQELKQRNMKHKIE</sequence>
<name>A0ABP1K3P5_9EUKA</name>
<proteinExistence type="predicted"/>
<evidence type="ECO:0000256" key="1">
    <source>
        <dbReference type="SAM" id="Phobius"/>
    </source>
</evidence>
<evidence type="ECO:0000313" key="2">
    <source>
        <dbReference type="EMBL" id="CAL6052013.1"/>
    </source>
</evidence>
<keyword evidence="1" id="KW-0472">Membrane</keyword>
<gene>
    <name evidence="2" type="ORF">HINF_LOCUS44646</name>
</gene>
<dbReference type="Proteomes" id="UP001642409">
    <property type="component" value="Unassembled WGS sequence"/>
</dbReference>
<evidence type="ECO:0000313" key="3">
    <source>
        <dbReference type="Proteomes" id="UP001642409"/>
    </source>
</evidence>
<dbReference type="EMBL" id="CAXDID020000190">
    <property type="protein sequence ID" value="CAL6052013.1"/>
    <property type="molecule type" value="Genomic_DNA"/>
</dbReference>
<comment type="caution">
    <text evidence="2">The sequence shown here is derived from an EMBL/GenBank/DDBJ whole genome shotgun (WGS) entry which is preliminary data.</text>
</comment>
<evidence type="ECO:0008006" key="4">
    <source>
        <dbReference type="Google" id="ProtNLM"/>
    </source>
</evidence>
<organism evidence="2 3">
    <name type="scientific">Hexamita inflata</name>
    <dbReference type="NCBI Taxonomy" id="28002"/>
    <lineage>
        <taxon>Eukaryota</taxon>
        <taxon>Metamonada</taxon>
        <taxon>Diplomonadida</taxon>
        <taxon>Hexamitidae</taxon>
        <taxon>Hexamitinae</taxon>
        <taxon>Hexamita</taxon>
    </lineage>
</organism>
<keyword evidence="1" id="KW-0812">Transmembrane</keyword>
<protein>
    <recommendedName>
        <fullName evidence="4">Transmembrane protein</fullName>
    </recommendedName>
</protein>
<keyword evidence="3" id="KW-1185">Reference proteome</keyword>